<comment type="caution">
    <text evidence="2">The sequence shown here is derived from an EMBL/GenBank/DDBJ whole genome shotgun (WGS) entry which is preliminary data.</text>
</comment>
<evidence type="ECO:0000313" key="2">
    <source>
        <dbReference type="EMBL" id="KAF8782535.1"/>
    </source>
</evidence>
<reference evidence="2" key="1">
    <citation type="journal article" date="2020" name="bioRxiv">
        <title>Chromosome-level reference genome of the European wasp spider Argiope bruennichi: a resource for studies on range expansion and evolutionary adaptation.</title>
        <authorList>
            <person name="Sheffer M.M."/>
            <person name="Hoppe A."/>
            <person name="Krehenwinkel H."/>
            <person name="Uhl G."/>
            <person name="Kuss A.W."/>
            <person name="Jensen L."/>
            <person name="Jensen C."/>
            <person name="Gillespie R.G."/>
            <person name="Hoff K.J."/>
            <person name="Prost S."/>
        </authorList>
    </citation>
    <scope>NUCLEOTIDE SEQUENCE</scope>
</reference>
<gene>
    <name evidence="2" type="ORF">HNY73_012804</name>
</gene>
<accession>A0A8T0EW29</accession>
<feature type="region of interest" description="Disordered" evidence="1">
    <location>
        <begin position="1"/>
        <end position="36"/>
    </location>
</feature>
<name>A0A8T0EW29_ARGBR</name>
<organism evidence="2 3">
    <name type="scientific">Argiope bruennichi</name>
    <name type="common">Wasp spider</name>
    <name type="synonym">Aranea bruennichi</name>
    <dbReference type="NCBI Taxonomy" id="94029"/>
    <lineage>
        <taxon>Eukaryota</taxon>
        <taxon>Metazoa</taxon>
        <taxon>Ecdysozoa</taxon>
        <taxon>Arthropoda</taxon>
        <taxon>Chelicerata</taxon>
        <taxon>Arachnida</taxon>
        <taxon>Araneae</taxon>
        <taxon>Araneomorphae</taxon>
        <taxon>Entelegynae</taxon>
        <taxon>Araneoidea</taxon>
        <taxon>Araneidae</taxon>
        <taxon>Argiope</taxon>
    </lineage>
</organism>
<dbReference type="AlphaFoldDB" id="A0A8T0EW29"/>
<dbReference type="EMBL" id="JABXBU010001863">
    <property type="protein sequence ID" value="KAF8782535.1"/>
    <property type="molecule type" value="Genomic_DNA"/>
</dbReference>
<evidence type="ECO:0000313" key="3">
    <source>
        <dbReference type="Proteomes" id="UP000807504"/>
    </source>
</evidence>
<evidence type="ECO:0000256" key="1">
    <source>
        <dbReference type="SAM" id="MobiDB-lite"/>
    </source>
</evidence>
<keyword evidence="3" id="KW-1185">Reference proteome</keyword>
<protein>
    <submittedName>
        <fullName evidence="2">Uncharacterized protein</fullName>
    </submittedName>
</protein>
<proteinExistence type="predicted"/>
<dbReference type="Proteomes" id="UP000807504">
    <property type="component" value="Unassembled WGS sequence"/>
</dbReference>
<sequence length="95" mass="9984">MCQRGPVPTGHPRQLGPDAVAAHLPGGRGQAFTPSDITLPDRRVAKGDEKKDRFLVLLGRIAGEGGSVRSLGARVVTSEVKLSGVVMVVLGKWNS</sequence>
<reference evidence="2" key="2">
    <citation type="submission" date="2020-06" db="EMBL/GenBank/DDBJ databases">
        <authorList>
            <person name="Sheffer M."/>
        </authorList>
    </citation>
    <scope>NUCLEOTIDE SEQUENCE</scope>
</reference>